<dbReference type="PROSITE" id="PS51473">
    <property type="entry name" value="GNK2"/>
    <property type="match status" value="2"/>
</dbReference>
<sequence>MVLQLKLIFLTLVYWNILISYADCLVHGDSQTNMLLNGCNIFSYTDANMRRISYENINETFLDLRNQISNQSKHFATSQQQAIDEVKVYSMFQCRNYLSKNDCVACFNTASTEISTCASIGARFIYDGCFLRFETEIFYNQTTQPGNGMLCGNKTAKEGAAFGTIGQKVLMDIQLATPKIKGFFAATKTQVTPGGNSSIYAIAQCAETVTESGCLDCLTVGYNNLQACLPNTDGRAYDAGCFMRYSETPFFADNQTIDITAYLNQETIIGGGVGGSSNKWTIICGVVGGVCLAVIILAILVWLQYTKPKRAPRGNILGATEFKGPVNYKYSDLKIATKNFDGENKLGEGGFGDVYKGTLKNGNVVAVKKLVLGKSNKMAHDFESEVKLISNVHHRNLVKLLGCSIKNQERILVYEYMANSSLDKFLFGNKQGSLNWKQRCDIILGTARGLACLHEEFHISIIHRDIKTSNILLDDNLHPKIADFGLARLLPGDRSHLSTGVAGTLGYTAPEYAIHGQLSEKADTYSYGIVVLEIISGRKSTEVKEDDEDGEYLLKKSWKLHERGMHLELVDKALDPNDYDGEEVKKMIEIALLCTQASAGMRPTMSEVVVLLQTRSLAEHLQPTMPVFVETNLRSREGHSTSTGSSTSNATASFSVLSAR</sequence>
<keyword evidence="1" id="KW-0723">Serine/threonine-protein kinase</keyword>
<dbReference type="InterPro" id="IPR052059">
    <property type="entry name" value="CR_Ser/Thr_kinase"/>
</dbReference>
<keyword evidence="3 13" id="KW-0732">Signal</keyword>
<evidence type="ECO:0000256" key="12">
    <source>
        <dbReference type="SAM" id="Phobius"/>
    </source>
</evidence>
<keyword evidence="12" id="KW-1133">Transmembrane helix</keyword>
<keyword evidence="9" id="KW-0325">Glycoprotein</keyword>
<evidence type="ECO:0000256" key="11">
    <source>
        <dbReference type="SAM" id="MobiDB-lite"/>
    </source>
</evidence>
<dbReference type="GO" id="GO:0005524">
    <property type="term" value="F:ATP binding"/>
    <property type="evidence" value="ECO:0007669"/>
    <property type="project" value="UniProtKB-UniRule"/>
</dbReference>
<dbReference type="Gene3D" id="3.30.430.20">
    <property type="entry name" value="Gnk2 domain, C-X8-C-X2-C motif"/>
    <property type="match status" value="2"/>
</dbReference>
<proteinExistence type="predicted"/>
<dbReference type="Gene3D" id="1.10.510.10">
    <property type="entry name" value="Transferase(Phosphotransferase) domain 1"/>
    <property type="match status" value="1"/>
</dbReference>
<evidence type="ECO:0000259" key="14">
    <source>
        <dbReference type="PROSITE" id="PS50011"/>
    </source>
</evidence>
<evidence type="ECO:0000256" key="7">
    <source>
        <dbReference type="ARBA" id="ARBA00022840"/>
    </source>
</evidence>
<evidence type="ECO:0000256" key="2">
    <source>
        <dbReference type="ARBA" id="ARBA00022679"/>
    </source>
</evidence>
<evidence type="ECO:0000256" key="3">
    <source>
        <dbReference type="ARBA" id="ARBA00022729"/>
    </source>
</evidence>
<evidence type="ECO:0000256" key="5">
    <source>
        <dbReference type="ARBA" id="ARBA00022741"/>
    </source>
</evidence>
<accession>G7J7V7</accession>
<keyword evidence="12" id="KW-0472">Membrane</keyword>
<dbReference type="FunFam" id="3.30.200.20:FF:000177">
    <property type="entry name" value="Cysteine-rich receptor-like protein kinase 2"/>
    <property type="match status" value="1"/>
</dbReference>
<keyword evidence="12" id="KW-0812">Transmembrane</keyword>
<dbReference type="PROSITE" id="PS00107">
    <property type="entry name" value="PROTEIN_KINASE_ATP"/>
    <property type="match status" value="1"/>
</dbReference>
<dbReference type="CDD" id="cd23509">
    <property type="entry name" value="Gnk2-like"/>
    <property type="match status" value="2"/>
</dbReference>
<evidence type="ECO:0000256" key="8">
    <source>
        <dbReference type="ARBA" id="ARBA00023170"/>
    </source>
</evidence>
<dbReference type="SMART" id="SM00220">
    <property type="entry name" value="S_TKc"/>
    <property type="match status" value="1"/>
</dbReference>
<evidence type="ECO:0000256" key="6">
    <source>
        <dbReference type="ARBA" id="ARBA00022777"/>
    </source>
</evidence>
<accession>A0A0C3VHK6</accession>
<dbReference type="EMBL" id="CM001219">
    <property type="protein sequence ID" value="AES70851.2"/>
    <property type="molecule type" value="Genomic_DNA"/>
</dbReference>
<dbReference type="SUPFAM" id="SSF56112">
    <property type="entry name" value="Protein kinase-like (PK-like)"/>
    <property type="match status" value="1"/>
</dbReference>
<dbReference type="GO" id="GO:0004674">
    <property type="term" value="F:protein serine/threonine kinase activity"/>
    <property type="evidence" value="ECO:0000318"/>
    <property type="project" value="GO_Central"/>
</dbReference>
<dbReference type="InterPro" id="IPR011009">
    <property type="entry name" value="Kinase-like_dom_sf"/>
</dbReference>
<keyword evidence="8" id="KW-0675">Receptor</keyword>
<feature type="compositionally biased region" description="Low complexity" evidence="11">
    <location>
        <begin position="640"/>
        <end position="660"/>
    </location>
</feature>
<feature type="chain" id="PRO_5014572736" evidence="13">
    <location>
        <begin position="25"/>
        <end position="660"/>
    </location>
</feature>
<keyword evidence="2 17" id="KW-0808">Transferase</keyword>
<evidence type="ECO:0000313" key="18">
    <source>
        <dbReference type="EnsemblPlants" id="AES70851"/>
    </source>
</evidence>
<dbReference type="InterPro" id="IPR000719">
    <property type="entry name" value="Prot_kinase_dom"/>
</dbReference>
<feature type="transmembrane region" description="Helical" evidence="12">
    <location>
        <begin position="280"/>
        <end position="303"/>
    </location>
</feature>
<feature type="domain" description="Gnk2-homologous" evidence="15">
    <location>
        <begin position="32"/>
        <end position="138"/>
    </location>
</feature>
<dbReference type="KEGG" id="mtr:11406722"/>
<feature type="signal peptide" evidence="13">
    <location>
        <begin position="1"/>
        <end position="24"/>
    </location>
</feature>
<keyword evidence="5 10" id="KW-0547">Nucleotide-binding</keyword>
<dbReference type="InterPro" id="IPR002902">
    <property type="entry name" value="GNK2"/>
</dbReference>
<evidence type="ECO:0000256" key="9">
    <source>
        <dbReference type="ARBA" id="ARBA00023180"/>
    </source>
</evidence>
<keyword evidence="19" id="KW-1185">Reference proteome</keyword>
<dbReference type="Proteomes" id="UP000002051">
    <property type="component" value="Chromosome 3"/>
</dbReference>
<evidence type="ECO:0000256" key="1">
    <source>
        <dbReference type="ARBA" id="ARBA00022527"/>
    </source>
</evidence>
<dbReference type="FunFam" id="1.10.510.10:FF:000336">
    <property type="entry name" value="Cysteine-rich receptor-like protein kinase 2"/>
    <property type="match status" value="1"/>
</dbReference>
<dbReference type="EMBL" id="PSQE01000003">
    <property type="protein sequence ID" value="RHN68043.1"/>
    <property type="molecule type" value="Genomic_DNA"/>
</dbReference>
<dbReference type="PANTHER" id="PTHR47973">
    <property type="entry name" value="CYSTEINE-RICH RECEPTOR-LIKE PROTEIN KINASE 3"/>
    <property type="match status" value="1"/>
</dbReference>
<dbReference type="HOGENOM" id="CLU_000288_35_4_1"/>
<keyword evidence="6 16" id="KW-0418">Kinase</keyword>
<keyword evidence="4" id="KW-0677">Repeat</keyword>
<gene>
    <name evidence="18" type="primary">11406722</name>
    <name evidence="16" type="ordered locus">MTR_3g064110</name>
    <name evidence="17" type="ORF">MtrunA17_Chr3g0109461</name>
</gene>
<reference evidence="16 19" key="1">
    <citation type="journal article" date="2011" name="Nature">
        <title>The Medicago genome provides insight into the evolution of rhizobial symbioses.</title>
        <authorList>
            <person name="Young N.D."/>
            <person name="Debelle F."/>
            <person name="Oldroyd G.E."/>
            <person name="Geurts R."/>
            <person name="Cannon S.B."/>
            <person name="Udvardi M.K."/>
            <person name="Benedito V.A."/>
            <person name="Mayer K.F."/>
            <person name="Gouzy J."/>
            <person name="Schoof H."/>
            <person name="Van de Peer Y."/>
            <person name="Proost S."/>
            <person name="Cook D.R."/>
            <person name="Meyers B.C."/>
            <person name="Spannagl M."/>
            <person name="Cheung F."/>
            <person name="De Mita S."/>
            <person name="Krishnakumar V."/>
            <person name="Gundlach H."/>
            <person name="Zhou S."/>
            <person name="Mudge J."/>
            <person name="Bharti A.K."/>
            <person name="Murray J.D."/>
            <person name="Naoumkina M.A."/>
            <person name="Rosen B."/>
            <person name="Silverstein K.A."/>
            <person name="Tang H."/>
            <person name="Rombauts S."/>
            <person name="Zhao P.X."/>
            <person name="Zhou P."/>
            <person name="Barbe V."/>
            <person name="Bardou P."/>
            <person name="Bechner M."/>
            <person name="Bellec A."/>
            <person name="Berger A."/>
            <person name="Berges H."/>
            <person name="Bidwell S."/>
            <person name="Bisseling T."/>
            <person name="Choisne N."/>
            <person name="Couloux A."/>
            <person name="Denny R."/>
            <person name="Deshpande S."/>
            <person name="Dai X."/>
            <person name="Doyle J.J."/>
            <person name="Dudez A.M."/>
            <person name="Farmer A.D."/>
            <person name="Fouteau S."/>
            <person name="Franken C."/>
            <person name="Gibelin C."/>
            <person name="Gish J."/>
            <person name="Goldstein S."/>
            <person name="Gonzalez A.J."/>
            <person name="Green P.J."/>
            <person name="Hallab A."/>
            <person name="Hartog M."/>
            <person name="Hua A."/>
            <person name="Humphray S.J."/>
            <person name="Jeong D.H."/>
            <person name="Jing Y."/>
            <person name="Jocker A."/>
            <person name="Kenton S.M."/>
            <person name="Kim D.J."/>
            <person name="Klee K."/>
            <person name="Lai H."/>
            <person name="Lang C."/>
            <person name="Lin S."/>
            <person name="Macmil S.L."/>
            <person name="Magdelenat G."/>
            <person name="Matthews L."/>
            <person name="McCorrison J."/>
            <person name="Monaghan E.L."/>
            <person name="Mun J.H."/>
            <person name="Najar F.Z."/>
            <person name="Nicholson C."/>
            <person name="Noirot C."/>
            <person name="O'Bleness M."/>
            <person name="Paule C.R."/>
            <person name="Poulain J."/>
            <person name="Prion F."/>
            <person name="Qin B."/>
            <person name="Qu C."/>
            <person name="Retzel E.F."/>
            <person name="Riddle C."/>
            <person name="Sallet E."/>
            <person name="Samain S."/>
            <person name="Samson N."/>
            <person name="Sanders I."/>
            <person name="Saurat O."/>
            <person name="Scarpelli C."/>
            <person name="Schiex T."/>
            <person name="Segurens B."/>
            <person name="Severin A.J."/>
            <person name="Sherrier D.J."/>
            <person name="Shi R."/>
            <person name="Sims S."/>
            <person name="Singer S.R."/>
            <person name="Sinharoy S."/>
            <person name="Sterck L."/>
            <person name="Viollet A."/>
            <person name="Wang B.B."/>
            <person name="Wang K."/>
            <person name="Wang M."/>
            <person name="Wang X."/>
            <person name="Warfsmann J."/>
            <person name="Weissenbach J."/>
            <person name="White D.D."/>
            <person name="White J.D."/>
            <person name="Wiley G.B."/>
            <person name="Wincker P."/>
            <person name="Xing Y."/>
            <person name="Yang L."/>
            <person name="Yao Z."/>
            <person name="Ying F."/>
            <person name="Zhai J."/>
            <person name="Zhou L."/>
            <person name="Zuber A."/>
            <person name="Denarie J."/>
            <person name="Dixon R.A."/>
            <person name="May G.D."/>
            <person name="Schwartz D.C."/>
            <person name="Rogers J."/>
            <person name="Quetier F."/>
            <person name="Town C.D."/>
            <person name="Roe B.A."/>
        </authorList>
    </citation>
    <scope>NUCLEOTIDE SEQUENCE [LARGE SCALE GENOMIC DNA]</scope>
    <source>
        <strain evidence="16">A17</strain>
        <strain evidence="18 19">cv. Jemalong A17</strain>
    </source>
</reference>
<name>G7J7V7_MEDTR</name>
<evidence type="ECO:0000259" key="15">
    <source>
        <dbReference type="PROSITE" id="PS51473"/>
    </source>
</evidence>
<keyword evidence="7 10" id="KW-0067">ATP-binding</keyword>
<dbReference type="OrthoDB" id="4062651at2759"/>
<evidence type="ECO:0000313" key="19">
    <source>
        <dbReference type="Proteomes" id="UP000002051"/>
    </source>
</evidence>
<dbReference type="PROSITE" id="PS50011">
    <property type="entry name" value="PROTEIN_KINASE_DOM"/>
    <property type="match status" value="1"/>
</dbReference>
<evidence type="ECO:0000256" key="10">
    <source>
        <dbReference type="PROSITE-ProRule" id="PRU10141"/>
    </source>
</evidence>
<organism evidence="16 19">
    <name type="scientific">Medicago truncatula</name>
    <name type="common">Barrel medic</name>
    <name type="synonym">Medicago tribuloides</name>
    <dbReference type="NCBI Taxonomy" id="3880"/>
    <lineage>
        <taxon>Eukaryota</taxon>
        <taxon>Viridiplantae</taxon>
        <taxon>Streptophyta</taxon>
        <taxon>Embryophyta</taxon>
        <taxon>Tracheophyta</taxon>
        <taxon>Spermatophyta</taxon>
        <taxon>Magnoliopsida</taxon>
        <taxon>eudicotyledons</taxon>
        <taxon>Gunneridae</taxon>
        <taxon>Pentapetalae</taxon>
        <taxon>rosids</taxon>
        <taxon>fabids</taxon>
        <taxon>Fabales</taxon>
        <taxon>Fabaceae</taxon>
        <taxon>Papilionoideae</taxon>
        <taxon>50 kb inversion clade</taxon>
        <taxon>NPAAA clade</taxon>
        <taxon>Hologalegina</taxon>
        <taxon>IRL clade</taxon>
        <taxon>Trifolieae</taxon>
        <taxon>Medicago</taxon>
    </lineage>
</organism>
<reference evidence="17" key="4">
    <citation type="journal article" date="2018" name="Nat. Plants">
        <title>Whole-genome landscape of Medicago truncatula symbiotic genes.</title>
        <authorList>
            <person name="Pecrix Y."/>
            <person name="Gamas P."/>
            <person name="Carrere S."/>
        </authorList>
    </citation>
    <scope>NUCLEOTIDE SEQUENCE</scope>
    <source>
        <tissue evidence="17">Leaves</tissue>
    </source>
</reference>
<dbReference type="InterPro" id="IPR001245">
    <property type="entry name" value="Ser-Thr/Tyr_kinase_cat_dom"/>
</dbReference>
<dbReference type="AlphaFoldDB" id="G7J7V7"/>
<evidence type="ECO:0000313" key="17">
    <source>
        <dbReference type="EMBL" id="RHN68043.1"/>
    </source>
</evidence>
<dbReference type="Proteomes" id="UP000265566">
    <property type="component" value="Chromosome 3"/>
</dbReference>
<evidence type="ECO:0000313" key="16">
    <source>
        <dbReference type="EMBL" id="AES70851.2"/>
    </source>
</evidence>
<dbReference type="EnsemblPlants" id="AES70851">
    <property type="protein sequence ID" value="AES70851"/>
    <property type="gene ID" value="MTR_3g064110"/>
</dbReference>
<dbReference type="Gene3D" id="3.30.200.20">
    <property type="entry name" value="Phosphorylase Kinase, domain 1"/>
    <property type="match status" value="1"/>
</dbReference>
<dbReference type="InterPro" id="IPR017441">
    <property type="entry name" value="Protein_kinase_ATP_BS"/>
</dbReference>
<dbReference type="InterPro" id="IPR008271">
    <property type="entry name" value="Ser/Thr_kinase_AS"/>
</dbReference>
<feature type="binding site" evidence="10">
    <location>
        <position position="369"/>
    </location>
    <ligand>
        <name>ATP</name>
        <dbReference type="ChEBI" id="CHEBI:30616"/>
    </ligand>
</feature>
<evidence type="ECO:0000256" key="13">
    <source>
        <dbReference type="SAM" id="SignalP"/>
    </source>
</evidence>
<protein>
    <submittedName>
        <fullName evidence="16">Cysteine-rich RLK (Receptor-like kinase) protein</fullName>
    </submittedName>
</protein>
<feature type="region of interest" description="Disordered" evidence="11">
    <location>
        <begin position="635"/>
        <end position="660"/>
    </location>
</feature>
<dbReference type="Gramene" id="rna16331">
    <property type="protein sequence ID" value="RHN68043.1"/>
    <property type="gene ID" value="gene16331"/>
</dbReference>
<reference evidence="18" key="3">
    <citation type="submission" date="2015-04" db="UniProtKB">
        <authorList>
            <consortium name="EnsemblPlants"/>
        </authorList>
    </citation>
    <scope>IDENTIFICATION</scope>
    <source>
        <strain evidence="18">cv. Jemalong A17</strain>
    </source>
</reference>
<dbReference type="InterPro" id="IPR038408">
    <property type="entry name" value="GNK2_sf"/>
</dbReference>
<feature type="domain" description="Gnk2-homologous" evidence="15">
    <location>
        <begin position="144"/>
        <end position="250"/>
    </location>
</feature>
<dbReference type="PROSITE" id="PS00108">
    <property type="entry name" value="PROTEIN_KINASE_ST"/>
    <property type="match status" value="1"/>
</dbReference>
<dbReference type="Pfam" id="PF01657">
    <property type="entry name" value="Stress-antifung"/>
    <property type="match status" value="2"/>
</dbReference>
<dbReference type="Pfam" id="PF07714">
    <property type="entry name" value="PK_Tyr_Ser-Thr"/>
    <property type="match status" value="1"/>
</dbReference>
<dbReference type="CDD" id="cd14066">
    <property type="entry name" value="STKc_IRAK"/>
    <property type="match status" value="1"/>
</dbReference>
<feature type="domain" description="Protein kinase" evidence="14">
    <location>
        <begin position="340"/>
        <end position="625"/>
    </location>
</feature>
<reference evidence="16 19" key="2">
    <citation type="journal article" date="2014" name="BMC Genomics">
        <title>An improved genome release (version Mt4.0) for the model legume Medicago truncatula.</title>
        <authorList>
            <person name="Tang H."/>
            <person name="Krishnakumar V."/>
            <person name="Bidwell S."/>
            <person name="Rosen B."/>
            <person name="Chan A."/>
            <person name="Zhou S."/>
            <person name="Gentzbittel L."/>
            <person name="Childs K.L."/>
            <person name="Yandell M."/>
            <person name="Gundlach H."/>
            <person name="Mayer K.F."/>
            <person name="Schwartz D.C."/>
            <person name="Town C.D."/>
        </authorList>
    </citation>
    <scope>GENOME REANNOTATION</scope>
    <source>
        <strain evidence="16">A17</strain>
        <strain evidence="18 19">cv. Jemalong A17</strain>
    </source>
</reference>
<dbReference type="FunFam" id="3.30.430.20:FF:000017">
    <property type="entry name" value="Cysteine-rich receptor-like protein kinase 2"/>
    <property type="match status" value="1"/>
</dbReference>
<evidence type="ECO:0000256" key="4">
    <source>
        <dbReference type="ARBA" id="ARBA00022737"/>
    </source>
</evidence>